<gene>
    <name evidence="1" type="ORF">EZS27_009996</name>
</gene>
<dbReference type="AlphaFoldDB" id="A0A5J4S803"/>
<protein>
    <submittedName>
        <fullName evidence="1">Uncharacterized protein</fullName>
    </submittedName>
</protein>
<organism evidence="1">
    <name type="scientific">termite gut metagenome</name>
    <dbReference type="NCBI Taxonomy" id="433724"/>
    <lineage>
        <taxon>unclassified sequences</taxon>
        <taxon>metagenomes</taxon>
        <taxon>organismal metagenomes</taxon>
    </lineage>
</organism>
<proteinExistence type="predicted"/>
<sequence length="84" mass="9456">MNNETSSATTPVAFITPEVLEAVKDLQNPGYTPMLIEYLEEMLDFFIDSVCIDLSNDQKLLFIQILRSTQKSLKPFAVKEGGEK</sequence>
<dbReference type="EMBL" id="SNRY01000337">
    <property type="protein sequence ID" value="KAA6342266.1"/>
    <property type="molecule type" value="Genomic_DNA"/>
</dbReference>
<name>A0A5J4S803_9ZZZZ</name>
<comment type="caution">
    <text evidence="1">The sequence shown here is derived from an EMBL/GenBank/DDBJ whole genome shotgun (WGS) entry which is preliminary data.</text>
</comment>
<evidence type="ECO:0000313" key="1">
    <source>
        <dbReference type="EMBL" id="KAA6342266.1"/>
    </source>
</evidence>
<accession>A0A5J4S803</accession>
<reference evidence="1" key="1">
    <citation type="submission" date="2019-03" db="EMBL/GenBank/DDBJ databases">
        <title>Single cell metagenomics reveals metabolic interactions within the superorganism composed of flagellate Streblomastix strix and complex community of Bacteroidetes bacteria on its surface.</title>
        <authorList>
            <person name="Treitli S.C."/>
            <person name="Kolisko M."/>
            <person name="Husnik F."/>
            <person name="Keeling P."/>
            <person name="Hampl V."/>
        </authorList>
    </citation>
    <scope>NUCLEOTIDE SEQUENCE</scope>
    <source>
        <strain evidence="1">STM</strain>
    </source>
</reference>